<protein>
    <submittedName>
        <fullName evidence="9">Sodium:solute symporter</fullName>
    </submittedName>
</protein>
<keyword evidence="5 8" id="KW-1133">Transmembrane helix</keyword>
<evidence type="ECO:0000313" key="10">
    <source>
        <dbReference type="Proteomes" id="UP000321635"/>
    </source>
</evidence>
<evidence type="ECO:0000313" key="9">
    <source>
        <dbReference type="EMBL" id="GEN61005.1"/>
    </source>
</evidence>
<dbReference type="Gene3D" id="1.20.1730.10">
    <property type="entry name" value="Sodium/glucose cotransporter"/>
    <property type="match status" value="1"/>
</dbReference>
<comment type="similarity">
    <text evidence="2 7">Belongs to the sodium:solute symporter (SSF) (TC 2.A.21) family.</text>
</comment>
<feature type="transmembrane region" description="Helical" evidence="8">
    <location>
        <begin position="266"/>
        <end position="285"/>
    </location>
</feature>
<feature type="transmembrane region" description="Helical" evidence="8">
    <location>
        <begin position="379"/>
        <end position="396"/>
    </location>
</feature>
<evidence type="ECO:0000256" key="4">
    <source>
        <dbReference type="ARBA" id="ARBA00022692"/>
    </source>
</evidence>
<feature type="transmembrane region" description="Helical" evidence="8">
    <location>
        <begin position="74"/>
        <end position="98"/>
    </location>
</feature>
<dbReference type="OrthoDB" id="9810181at2"/>
<dbReference type="Proteomes" id="UP000321635">
    <property type="component" value="Unassembled WGS sequence"/>
</dbReference>
<dbReference type="GO" id="GO:0005886">
    <property type="term" value="C:plasma membrane"/>
    <property type="evidence" value="ECO:0007669"/>
    <property type="project" value="TreeGrafter"/>
</dbReference>
<keyword evidence="4 8" id="KW-0812">Transmembrane</keyword>
<evidence type="ECO:0000256" key="7">
    <source>
        <dbReference type="RuleBase" id="RU362091"/>
    </source>
</evidence>
<evidence type="ECO:0000256" key="3">
    <source>
        <dbReference type="ARBA" id="ARBA00022448"/>
    </source>
</evidence>
<feature type="transmembrane region" description="Helical" evidence="8">
    <location>
        <begin position="224"/>
        <end position="245"/>
    </location>
</feature>
<evidence type="ECO:0000256" key="2">
    <source>
        <dbReference type="ARBA" id="ARBA00006434"/>
    </source>
</evidence>
<reference evidence="9 10" key="1">
    <citation type="submission" date="2019-07" db="EMBL/GenBank/DDBJ databases">
        <title>Whole genome shotgun sequence of Acetobacter nitrogenifigens NBRC 105050.</title>
        <authorList>
            <person name="Hosoyama A."/>
            <person name="Uohara A."/>
            <person name="Ohji S."/>
            <person name="Ichikawa N."/>
        </authorList>
    </citation>
    <scope>NUCLEOTIDE SEQUENCE [LARGE SCALE GENOMIC DNA]</scope>
    <source>
        <strain evidence="9 10">NBRC 105050</strain>
    </source>
</reference>
<keyword evidence="3" id="KW-0813">Transport</keyword>
<feature type="transmembrane region" description="Helical" evidence="8">
    <location>
        <begin position="153"/>
        <end position="175"/>
    </location>
</feature>
<comment type="caution">
    <text evidence="9">The sequence shown here is derived from an EMBL/GenBank/DDBJ whole genome shotgun (WGS) entry which is preliminary data.</text>
</comment>
<organism evidence="9 10">
    <name type="scientific">Acetobacter nitrogenifigens DSM 23921 = NBRC 105050</name>
    <dbReference type="NCBI Taxonomy" id="1120919"/>
    <lineage>
        <taxon>Bacteria</taxon>
        <taxon>Pseudomonadati</taxon>
        <taxon>Pseudomonadota</taxon>
        <taxon>Alphaproteobacteria</taxon>
        <taxon>Acetobacterales</taxon>
        <taxon>Acetobacteraceae</taxon>
        <taxon>Acetobacter</taxon>
    </lineage>
</organism>
<evidence type="ECO:0000256" key="6">
    <source>
        <dbReference type="ARBA" id="ARBA00023136"/>
    </source>
</evidence>
<proteinExistence type="inferred from homology"/>
<keyword evidence="6 8" id="KW-0472">Membrane</keyword>
<dbReference type="PANTHER" id="PTHR48086">
    <property type="entry name" value="SODIUM/PROLINE SYMPORTER-RELATED"/>
    <property type="match status" value="1"/>
</dbReference>
<dbReference type="RefSeq" id="WP_026398581.1">
    <property type="nucleotide sequence ID" value="NZ_AUBI01000014.1"/>
</dbReference>
<dbReference type="GO" id="GO:0022857">
    <property type="term" value="F:transmembrane transporter activity"/>
    <property type="evidence" value="ECO:0007669"/>
    <property type="project" value="InterPro"/>
</dbReference>
<feature type="transmembrane region" description="Helical" evidence="8">
    <location>
        <begin position="305"/>
        <end position="334"/>
    </location>
</feature>
<name>A0A511XDM9_9PROT</name>
<accession>A0A511XDM9</accession>
<feature type="transmembrane region" description="Helical" evidence="8">
    <location>
        <begin position="403"/>
        <end position="421"/>
    </location>
</feature>
<dbReference type="STRING" id="1120919.GCA_000429165_03010"/>
<evidence type="ECO:0000256" key="1">
    <source>
        <dbReference type="ARBA" id="ARBA00004141"/>
    </source>
</evidence>
<dbReference type="InterPro" id="IPR038377">
    <property type="entry name" value="Na/Glc_symporter_sf"/>
</dbReference>
<feature type="transmembrane region" description="Helical" evidence="8">
    <location>
        <begin position="42"/>
        <end position="62"/>
    </location>
</feature>
<sequence>MDKLVFAIILVFSLLVAVWSRGGRRHDEIHDYFVASRQFGGLLLFFLAVGETYSLGVLTAFPGGVYLRGLTFCVWFVGYIVLAFPVGYFLGPLIWRAARRYDPVTMADLFARHFSSRSLEIIVAGAAILFMIPWGVIQFMGLTMVLQGLGFDWPAWALMGVAAALAYAYTAISGIRAPAYVSVIKDVLLLAAIFTVGVAAMRLPHGREAMLRGVATAHFTGRDIRIMTTNILFQASGLCMFPSYAASIFTAKDARTVQRAQIAMPLYMVMFAFLIVVAFYARGAFGDGLSPNHVFIDTARQLLSPWLIGLVAGGAALSGLVVLAGTCLVIGPLFTHNLLKSLTERQQKTGAQAIGVVYLLASMAGAAFASSFAATMNNLTYFGMTQFLPGVVVIALNLRAPGAAVAAGILIGDVIPVTLFFSGADTGGVNPGLIGLVANVVILTLMTMRARRNEGGAMRLRSGG</sequence>
<feature type="transmembrane region" description="Helical" evidence="8">
    <location>
        <begin position="433"/>
        <end position="451"/>
    </location>
</feature>
<evidence type="ECO:0000256" key="5">
    <source>
        <dbReference type="ARBA" id="ARBA00022989"/>
    </source>
</evidence>
<comment type="subcellular location">
    <subcellularLocation>
        <location evidence="1">Membrane</location>
        <topology evidence="1">Multi-pass membrane protein</topology>
    </subcellularLocation>
</comment>
<keyword evidence="10" id="KW-1185">Reference proteome</keyword>
<dbReference type="Pfam" id="PF00474">
    <property type="entry name" value="SSF"/>
    <property type="match status" value="1"/>
</dbReference>
<dbReference type="InterPro" id="IPR001734">
    <property type="entry name" value="Na/solute_symporter"/>
</dbReference>
<feature type="transmembrane region" description="Helical" evidence="8">
    <location>
        <begin position="355"/>
        <end position="373"/>
    </location>
</feature>
<feature type="transmembrane region" description="Helical" evidence="8">
    <location>
        <begin position="187"/>
        <end position="204"/>
    </location>
</feature>
<gene>
    <name evidence="9" type="ORF">ANI02nite_28890</name>
</gene>
<dbReference type="PROSITE" id="PS50283">
    <property type="entry name" value="NA_SOLUT_SYMP_3"/>
    <property type="match status" value="1"/>
</dbReference>
<feature type="transmembrane region" description="Helical" evidence="8">
    <location>
        <begin position="6"/>
        <end position="22"/>
    </location>
</feature>
<evidence type="ECO:0000256" key="8">
    <source>
        <dbReference type="SAM" id="Phobius"/>
    </source>
</evidence>
<dbReference type="InterPro" id="IPR050277">
    <property type="entry name" value="Sodium:Solute_Symporter"/>
</dbReference>
<dbReference type="EMBL" id="BJYF01000023">
    <property type="protein sequence ID" value="GEN61005.1"/>
    <property type="molecule type" value="Genomic_DNA"/>
</dbReference>
<dbReference type="AlphaFoldDB" id="A0A511XDM9"/>
<feature type="transmembrane region" description="Helical" evidence="8">
    <location>
        <begin position="119"/>
        <end position="141"/>
    </location>
</feature>